<accession>R0FBS3</accession>
<evidence type="ECO:0008006" key="11">
    <source>
        <dbReference type="Google" id="ProtNLM"/>
    </source>
</evidence>
<keyword evidence="10" id="KW-1185">Reference proteome</keyword>
<evidence type="ECO:0000256" key="5">
    <source>
        <dbReference type="ARBA" id="ARBA00022989"/>
    </source>
</evidence>
<dbReference type="Proteomes" id="UP000029121">
    <property type="component" value="Unassembled WGS sequence"/>
</dbReference>
<proteinExistence type="inferred from homology"/>
<feature type="transmembrane region" description="Helical" evidence="8">
    <location>
        <begin position="39"/>
        <end position="56"/>
    </location>
</feature>
<dbReference type="eggNOG" id="KOG0156">
    <property type="taxonomic scope" value="Eukaryota"/>
</dbReference>
<dbReference type="PANTHER" id="PTHR47955:SF15">
    <property type="entry name" value="CYTOCHROME P450 71A2-LIKE"/>
    <property type="match status" value="1"/>
</dbReference>
<dbReference type="Gene3D" id="1.10.630.10">
    <property type="entry name" value="Cytochrome P450"/>
    <property type="match status" value="1"/>
</dbReference>
<dbReference type="GO" id="GO:0016020">
    <property type="term" value="C:membrane"/>
    <property type="evidence" value="ECO:0007669"/>
    <property type="project" value="UniProtKB-SubCell"/>
</dbReference>
<dbReference type="InterPro" id="IPR036396">
    <property type="entry name" value="Cyt_P450_sf"/>
</dbReference>
<comment type="subcellular location">
    <subcellularLocation>
        <location evidence="1">Membrane</location>
        <topology evidence="1">Single-pass membrane protein</topology>
    </subcellularLocation>
</comment>
<dbReference type="GO" id="GO:0020037">
    <property type="term" value="F:heme binding"/>
    <property type="evidence" value="ECO:0007669"/>
    <property type="project" value="InterPro"/>
</dbReference>
<dbReference type="EMBL" id="KB870811">
    <property type="protein sequence ID" value="EOA19231.1"/>
    <property type="molecule type" value="Genomic_DNA"/>
</dbReference>
<dbReference type="PANTHER" id="PTHR47955">
    <property type="entry name" value="CYTOCHROME P450 FAMILY 71 PROTEIN"/>
    <property type="match status" value="1"/>
</dbReference>
<evidence type="ECO:0000256" key="8">
    <source>
        <dbReference type="SAM" id="Phobius"/>
    </source>
</evidence>
<feature type="non-terminal residue" evidence="9">
    <location>
        <position position="165"/>
    </location>
</feature>
<evidence type="ECO:0000256" key="7">
    <source>
        <dbReference type="ARBA" id="ARBA00023136"/>
    </source>
</evidence>
<evidence type="ECO:0000256" key="2">
    <source>
        <dbReference type="ARBA" id="ARBA00010617"/>
    </source>
</evidence>
<dbReference type="InterPro" id="IPR001128">
    <property type="entry name" value="Cyt_P450"/>
</dbReference>
<dbReference type="AlphaFoldDB" id="R0FBS3"/>
<evidence type="ECO:0000256" key="1">
    <source>
        <dbReference type="ARBA" id="ARBA00004167"/>
    </source>
</evidence>
<evidence type="ECO:0000313" key="10">
    <source>
        <dbReference type="Proteomes" id="UP000029121"/>
    </source>
</evidence>
<reference evidence="10" key="1">
    <citation type="journal article" date="2013" name="Nat. Genet.">
        <title>The Capsella rubella genome and the genomic consequences of rapid mating system evolution.</title>
        <authorList>
            <person name="Slotte T."/>
            <person name="Hazzouri K.M."/>
            <person name="Agren J.A."/>
            <person name="Koenig D."/>
            <person name="Maumus F."/>
            <person name="Guo Y.L."/>
            <person name="Steige K."/>
            <person name="Platts A.E."/>
            <person name="Escobar J.S."/>
            <person name="Newman L.K."/>
            <person name="Wang W."/>
            <person name="Mandakova T."/>
            <person name="Vello E."/>
            <person name="Smith L.M."/>
            <person name="Henz S.R."/>
            <person name="Steffen J."/>
            <person name="Takuno S."/>
            <person name="Brandvain Y."/>
            <person name="Coop G."/>
            <person name="Andolfatto P."/>
            <person name="Hu T.T."/>
            <person name="Blanchette M."/>
            <person name="Clark R.M."/>
            <person name="Quesneville H."/>
            <person name="Nordborg M."/>
            <person name="Gaut B.S."/>
            <person name="Lysak M.A."/>
            <person name="Jenkins J."/>
            <person name="Grimwood J."/>
            <person name="Chapman J."/>
            <person name="Prochnik S."/>
            <person name="Shu S."/>
            <person name="Rokhsar D."/>
            <person name="Schmutz J."/>
            <person name="Weigel D."/>
            <person name="Wright S.I."/>
        </authorList>
    </citation>
    <scope>NUCLEOTIDE SEQUENCE [LARGE SCALE GENOMIC DNA]</scope>
    <source>
        <strain evidence="10">cv. Monte Gargano</strain>
    </source>
</reference>
<keyword evidence="3 8" id="KW-0812">Transmembrane</keyword>
<dbReference type="Pfam" id="PF00067">
    <property type="entry name" value="p450"/>
    <property type="match status" value="1"/>
</dbReference>
<comment type="similarity">
    <text evidence="2">Belongs to the cytochrome P450 family.</text>
</comment>
<dbReference type="GO" id="GO:0005506">
    <property type="term" value="F:iron ion binding"/>
    <property type="evidence" value="ECO:0007669"/>
    <property type="project" value="InterPro"/>
</dbReference>
<sequence>MLIRDTLIHRSMSLTKHTFKVANQRDALITQTKHHNMEMMTLVSLCLATFLSFLFLKRIITTTKRKLPPSPKWWLPVIGNLHQLGPNIHRSFHSLSLKYGPLMLIHFGSVPLLVVSCPQVTNDIVKTHNLNNFANRHKSKSTNIYMEGGRNILFASYGEDWKHMK</sequence>
<protein>
    <recommendedName>
        <fullName evidence="11">Cytochrome P450</fullName>
    </recommendedName>
</protein>
<dbReference type="SUPFAM" id="SSF48264">
    <property type="entry name" value="Cytochrome P450"/>
    <property type="match status" value="1"/>
</dbReference>
<organism evidence="9 10">
    <name type="scientific">Capsella rubella</name>
    <dbReference type="NCBI Taxonomy" id="81985"/>
    <lineage>
        <taxon>Eukaryota</taxon>
        <taxon>Viridiplantae</taxon>
        <taxon>Streptophyta</taxon>
        <taxon>Embryophyta</taxon>
        <taxon>Tracheophyta</taxon>
        <taxon>Spermatophyta</taxon>
        <taxon>Magnoliopsida</taxon>
        <taxon>eudicotyledons</taxon>
        <taxon>Gunneridae</taxon>
        <taxon>Pentapetalae</taxon>
        <taxon>rosids</taxon>
        <taxon>malvids</taxon>
        <taxon>Brassicales</taxon>
        <taxon>Brassicaceae</taxon>
        <taxon>Camelineae</taxon>
        <taxon>Capsella</taxon>
    </lineage>
</organism>
<name>R0FBS3_9BRAS</name>
<evidence type="ECO:0000256" key="3">
    <source>
        <dbReference type="ARBA" id="ARBA00022692"/>
    </source>
</evidence>
<keyword evidence="5 8" id="KW-1133">Transmembrane helix</keyword>
<evidence type="ECO:0000256" key="4">
    <source>
        <dbReference type="ARBA" id="ARBA00022723"/>
    </source>
</evidence>
<keyword evidence="7 8" id="KW-0472">Membrane</keyword>
<gene>
    <name evidence="9" type="ORF">CARUB_v100045581mg</name>
</gene>
<keyword evidence="6" id="KW-0408">Iron</keyword>
<evidence type="ECO:0000313" key="9">
    <source>
        <dbReference type="EMBL" id="EOA19231.1"/>
    </source>
</evidence>
<dbReference type="GO" id="GO:0016705">
    <property type="term" value="F:oxidoreductase activity, acting on paired donors, with incorporation or reduction of molecular oxygen"/>
    <property type="evidence" value="ECO:0007669"/>
    <property type="project" value="InterPro"/>
</dbReference>
<evidence type="ECO:0000256" key="6">
    <source>
        <dbReference type="ARBA" id="ARBA00023004"/>
    </source>
</evidence>
<keyword evidence="4" id="KW-0479">Metal-binding</keyword>
<dbReference type="GO" id="GO:0004497">
    <property type="term" value="F:monooxygenase activity"/>
    <property type="evidence" value="ECO:0007669"/>
    <property type="project" value="InterPro"/>
</dbReference>